<evidence type="ECO:0000259" key="5">
    <source>
        <dbReference type="PROSITE" id="PS50888"/>
    </source>
</evidence>
<sequence>MYQEGTSLAQNVKESSPSGSRSVGTVGFGSRSNSVKPIMENIITRSNPASPVVVHASENNTGRINPSNPLVAHLDENYNGELKLASSREINEDLTESEGGGDDVIGDSNDMVGSNSKSVMIFLDKGVQDVVKDAATPPTNGGKSCIGISGDKGKGIVNDSEQHIWTERERRKKMKNMYNTLHSLLPQLPNKADKVSIVGKAIECIKTLECTIQRLENLKMERLRAQRLNAGSSAAATPLMHQGTTTTLSRESTLADMVQNRNAQQAMARSSPGLLLGPIQSWSSPNIALTITGNDGFIIMCMPREQGVLTKALYILEQCHIDVLTTNILSDANWTMIHIHGRINAASAHFLGNMMTEDRYKLAVSAMLQ</sequence>
<dbReference type="Gramene" id="TVT98241">
    <property type="protein sequence ID" value="TVT98241"/>
    <property type="gene ID" value="EJB05_56460"/>
</dbReference>
<dbReference type="InterPro" id="IPR045239">
    <property type="entry name" value="bHLH95_bHLH"/>
</dbReference>
<reference evidence="6 7" key="1">
    <citation type="journal article" date="2019" name="Sci. Rep.">
        <title>A high-quality genome of Eragrostis curvula grass provides insights into Poaceae evolution and supports new strategies to enhance forage quality.</title>
        <authorList>
            <person name="Carballo J."/>
            <person name="Santos B.A.C.M."/>
            <person name="Zappacosta D."/>
            <person name="Garbus I."/>
            <person name="Selva J.P."/>
            <person name="Gallo C.A."/>
            <person name="Diaz A."/>
            <person name="Albertini E."/>
            <person name="Caccamo M."/>
            <person name="Echenique V."/>
        </authorList>
    </citation>
    <scope>NUCLEOTIDE SEQUENCE [LARGE SCALE GENOMIC DNA]</scope>
    <source>
        <strain evidence="7">cv. Victoria</strain>
        <tissue evidence="6">Leaf</tissue>
    </source>
</reference>
<name>A0A5J9SG69_9POAL</name>
<keyword evidence="3" id="KW-0804">Transcription</keyword>
<evidence type="ECO:0000256" key="1">
    <source>
        <dbReference type="ARBA" id="ARBA00005510"/>
    </source>
</evidence>
<dbReference type="PANTHER" id="PTHR46772">
    <property type="entry name" value="BHLH DOMAIN-CONTAINING PROTEIN"/>
    <property type="match status" value="1"/>
</dbReference>
<dbReference type="GO" id="GO:0046983">
    <property type="term" value="F:protein dimerization activity"/>
    <property type="evidence" value="ECO:0007669"/>
    <property type="project" value="InterPro"/>
</dbReference>
<dbReference type="OrthoDB" id="690068at2759"/>
<gene>
    <name evidence="6" type="ORF">EJB05_56460</name>
</gene>
<evidence type="ECO:0000256" key="4">
    <source>
        <dbReference type="SAM" id="MobiDB-lite"/>
    </source>
</evidence>
<dbReference type="InterPro" id="IPR044278">
    <property type="entry name" value="BHLH95-like"/>
</dbReference>
<feature type="non-terminal residue" evidence="6">
    <location>
        <position position="369"/>
    </location>
</feature>
<dbReference type="EMBL" id="RWGY01000885">
    <property type="protein sequence ID" value="TVT98241.1"/>
    <property type="molecule type" value="Genomic_DNA"/>
</dbReference>
<feature type="domain" description="BHLH" evidence="5">
    <location>
        <begin position="158"/>
        <end position="208"/>
    </location>
</feature>
<evidence type="ECO:0000313" key="7">
    <source>
        <dbReference type="Proteomes" id="UP000324897"/>
    </source>
</evidence>
<feature type="region of interest" description="Disordered" evidence="4">
    <location>
        <begin position="1"/>
        <end position="29"/>
    </location>
</feature>
<keyword evidence="7" id="KW-1185">Reference proteome</keyword>
<dbReference type="GO" id="GO:0009960">
    <property type="term" value="P:endosperm development"/>
    <property type="evidence" value="ECO:0007669"/>
    <property type="project" value="InterPro"/>
</dbReference>
<evidence type="ECO:0000313" key="6">
    <source>
        <dbReference type="EMBL" id="TVT98241.1"/>
    </source>
</evidence>
<dbReference type="AlphaFoldDB" id="A0A5J9SG69"/>
<dbReference type="SUPFAM" id="SSF47459">
    <property type="entry name" value="HLH, helix-loop-helix DNA-binding domain"/>
    <property type="match status" value="1"/>
</dbReference>
<accession>A0A5J9SG69</accession>
<dbReference type="GO" id="GO:0003700">
    <property type="term" value="F:DNA-binding transcription factor activity"/>
    <property type="evidence" value="ECO:0007669"/>
    <property type="project" value="InterPro"/>
</dbReference>
<comment type="caution">
    <text evidence="6">The sequence shown here is derived from an EMBL/GenBank/DDBJ whole genome shotgun (WGS) entry which is preliminary data.</text>
</comment>
<protein>
    <recommendedName>
        <fullName evidence="5">BHLH domain-containing protein</fullName>
    </recommendedName>
</protein>
<dbReference type="InterPro" id="IPR036638">
    <property type="entry name" value="HLH_DNA-bd_sf"/>
</dbReference>
<feature type="non-terminal residue" evidence="6">
    <location>
        <position position="1"/>
    </location>
</feature>
<dbReference type="CDD" id="cd11393">
    <property type="entry name" value="bHLH_AtbHLH_like"/>
    <property type="match status" value="1"/>
</dbReference>
<dbReference type="SMART" id="SM00353">
    <property type="entry name" value="HLH"/>
    <property type="match status" value="1"/>
</dbReference>
<dbReference type="PROSITE" id="PS50888">
    <property type="entry name" value="BHLH"/>
    <property type="match status" value="1"/>
</dbReference>
<organism evidence="6 7">
    <name type="scientific">Eragrostis curvula</name>
    <name type="common">weeping love grass</name>
    <dbReference type="NCBI Taxonomy" id="38414"/>
    <lineage>
        <taxon>Eukaryota</taxon>
        <taxon>Viridiplantae</taxon>
        <taxon>Streptophyta</taxon>
        <taxon>Embryophyta</taxon>
        <taxon>Tracheophyta</taxon>
        <taxon>Spermatophyta</taxon>
        <taxon>Magnoliopsida</taxon>
        <taxon>Liliopsida</taxon>
        <taxon>Poales</taxon>
        <taxon>Poaceae</taxon>
        <taxon>PACMAD clade</taxon>
        <taxon>Chloridoideae</taxon>
        <taxon>Eragrostideae</taxon>
        <taxon>Eragrostidinae</taxon>
        <taxon>Eragrostis</taxon>
    </lineage>
</organism>
<evidence type="ECO:0000256" key="3">
    <source>
        <dbReference type="ARBA" id="ARBA00023163"/>
    </source>
</evidence>
<proteinExistence type="inferred from homology"/>
<dbReference type="Gene3D" id="4.10.280.10">
    <property type="entry name" value="Helix-loop-helix DNA-binding domain"/>
    <property type="match status" value="1"/>
</dbReference>
<dbReference type="PANTHER" id="PTHR46772:SF8">
    <property type="entry name" value="TRANSCRIPTION FACTOR BHLH95"/>
    <property type="match status" value="1"/>
</dbReference>
<dbReference type="InterPro" id="IPR011598">
    <property type="entry name" value="bHLH_dom"/>
</dbReference>
<feature type="compositionally biased region" description="Polar residues" evidence="4">
    <location>
        <begin position="1"/>
        <end position="23"/>
    </location>
</feature>
<keyword evidence="2" id="KW-0805">Transcription regulation</keyword>
<dbReference type="Proteomes" id="UP000324897">
    <property type="component" value="Unassembled WGS sequence"/>
</dbReference>
<evidence type="ECO:0000256" key="2">
    <source>
        <dbReference type="ARBA" id="ARBA00023015"/>
    </source>
</evidence>
<dbReference type="Pfam" id="PF00010">
    <property type="entry name" value="HLH"/>
    <property type="match status" value="1"/>
</dbReference>
<comment type="similarity">
    <text evidence="1">Belongs to the bHLH protein family.</text>
</comment>